<dbReference type="EMBL" id="CAOQHR010000010">
    <property type="protein sequence ID" value="CAI6340338.1"/>
    <property type="molecule type" value="Genomic_DNA"/>
</dbReference>
<dbReference type="GO" id="GO:0005829">
    <property type="term" value="C:cytosol"/>
    <property type="evidence" value="ECO:0007669"/>
    <property type="project" value="GOC"/>
</dbReference>
<comment type="caution">
    <text evidence="2">The sequence shown here is derived from an EMBL/GenBank/DDBJ whole genome shotgun (WGS) entry which is preliminary data.</text>
</comment>
<organism evidence="2 3">
    <name type="scientific">Periconia digitata</name>
    <dbReference type="NCBI Taxonomy" id="1303443"/>
    <lineage>
        <taxon>Eukaryota</taxon>
        <taxon>Fungi</taxon>
        <taxon>Dikarya</taxon>
        <taxon>Ascomycota</taxon>
        <taxon>Pezizomycotina</taxon>
        <taxon>Dothideomycetes</taxon>
        <taxon>Pleosporomycetidae</taxon>
        <taxon>Pleosporales</taxon>
        <taxon>Massarineae</taxon>
        <taxon>Periconiaceae</taxon>
        <taxon>Periconia</taxon>
    </lineage>
</organism>
<sequence length="420" mass="44354">MSTTTSDTIIVGAGIIGLSTAYYLSESKSTPASSIHLVDASKELLNCASGYAGGFVAEDWFAPSNAPLGALSFKLHKDLAAKYNGRNKWGYCASTSFSSSQPQDCEEAVGGSGEDWLADGTSRAQAVAADSKSAVGQKPAWLKRTEEGILEEISAKGSVAQIDPLRFCQWLKEQLLERGVTIHHPARVISVSKDGDGQLNGVRLSEGGTENELPCKNLVISSGAWTPRVFSSLFPKSKARIPISHLAGHSLLLNNPLHKVDEEDIESCHSVFATDTLGFSPEWFSRLGGELYLAGLNSTLIPLPDADENVKADPKSVEQLKQCAAEMIGAVEGKELEVKREALCFRPVTASGRPIVCRIPDDKLGGGLKTRGGSEGGVFLAAGHGAWGISLAPGTGLVLSELIQGRVPSANISALTLPSL</sequence>
<dbReference type="GO" id="GO:0005770">
    <property type="term" value="C:late endosome"/>
    <property type="evidence" value="ECO:0007669"/>
    <property type="project" value="TreeGrafter"/>
</dbReference>
<dbReference type="Pfam" id="PF01266">
    <property type="entry name" value="DAO"/>
    <property type="match status" value="1"/>
</dbReference>
<dbReference type="Gene3D" id="3.30.9.10">
    <property type="entry name" value="D-Amino Acid Oxidase, subunit A, domain 2"/>
    <property type="match status" value="1"/>
</dbReference>
<feature type="domain" description="FAD dependent oxidoreductase" evidence="1">
    <location>
        <begin position="7"/>
        <end position="402"/>
    </location>
</feature>
<dbReference type="PANTHER" id="PTHR13847:SF185">
    <property type="entry name" value="FAD DEPENDENT OXIDOREDUCTASE SUPERFAMILY (AFU_ORTHOLOGUE AFUA_3G02360)"/>
    <property type="match status" value="1"/>
</dbReference>
<dbReference type="InterPro" id="IPR006076">
    <property type="entry name" value="FAD-dep_OxRdtase"/>
</dbReference>
<dbReference type="GO" id="GO:0042147">
    <property type="term" value="P:retrograde transport, endosome to Golgi"/>
    <property type="evidence" value="ECO:0007669"/>
    <property type="project" value="TreeGrafter"/>
</dbReference>
<dbReference type="SUPFAM" id="SSF51905">
    <property type="entry name" value="FAD/NAD(P)-binding domain"/>
    <property type="match status" value="1"/>
</dbReference>
<dbReference type="AlphaFoldDB" id="A0A9W4XQW9"/>
<dbReference type="PANTHER" id="PTHR13847">
    <property type="entry name" value="SARCOSINE DEHYDROGENASE-RELATED"/>
    <property type="match status" value="1"/>
</dbReference>
<evidence type="ECO:0000313" key="2">
    <source>
        <dbReference type="EMBL" id="CAI6340338.1"/>
    </source>
</evidence>
<dbReference type="InterPro" id="IPR036188">
    <property type="entry name" value="FAD/NAD-bd_sf"/>
</dbReference>
<dbReference type="Proteomes" id="UP001152607">
    <property type="component" value="Unassembled WGS sequence"/>
</dbReference>
<keyword evidence="3" id="KW-1185">Reference proteome</keyword>
<evidence type="ECO:0000259" key="1">
    <source>
        <dbReference type="Pfam" id="PF01266"/>
    </source>
</evidence>
<dbReference type="OrthoDB" id="498204at2759"/>
<proteinExistence type="predicted"/>
<reference evidence="2" key="1">
    <citation type="submission" date="2023-01" db="EMBL/GenBank/DDBJ databases">
        <authorList>
            <person name="Van Ghelder C."/>
            <person name="Rancurel C."/>
        </authorList>
    </citation>
    <scope>NUCLEOTIDE SEQUENCE</scope>
    <source>
        <strain evidence="2">CNCM I-4278</strain>
    </source>
</reference>
<accession>A0A9W4XQW9</accession>
<gene>
    <name evidence="2" type="ORF">PDIGIT_LOCUS13514</name>
</gene>
<name>A0A9W4XQW9_9PLEO</name>
<protein>
    <recommendedName>
        <fullName evidence="1">FAD dependent oxidoreductase domain-containing protein</fullName>
    </recommendedName>
</protein>
<evidence type="ECO:0000313" key="3">
    <source>
        <dbReference type="Proteomes" id="UP001152607"/>
    </source>
</evidence>
<dbReference type="Gene3D" id="3.50.50.60">
    <property type="entry name" value="FAD/NAD(P)-binding domain"/>
    <property type="match status" value="1"/>
</dbReference>